<reference evidence="2 3" key="1">
    <citation type="submission" date="2024-02" db="EMBL/GenBank/DDBJ databases">
        <title>Discinaceae phylogenomics.</title>
        <authorList>
            <person name="Dirks A.C."/>
            <person name="James T.Y."/>
        </authorList>
    </citation>
    <scope>NUCLEOTIDE SEQUENCE [LARGE SCALE GENOMIC DNA]</scope>
    <source>
        <strain evidence="2 3">ACD0624</strain>
    </source>
</reference>
<organism evidence="2 3">
    <name type="scientific">Discina gigas</name>
    <dbReference type="NCBI Taxonomy" id="1032678"/>
    <lineage>
        <taxon>Eukaryota</taxon>
        <taxon>Fungi</taxon>
        <taxon>Dikarya</taxon>
        <taxon>Ascomycota</taxon>
        <taxon>Pezizomycotina</taxon>
        <taxon>Pezizomycetes</taxon>
        <taxon>Pezizales</taxon>
        <taxon>Discinaceae</taxon>
        <taxon>Discina</taxon>
    </lineage>
</organism>
<name>A0ABR3G5J4_9PEZI</name>
<dbReference type="Proteomes" id="UP001447188">
    <property type="component" value="Unassembled WGS sequence"/>
</dbReference>
<feature type="compositionally biased region" description="Basic and acidic residues" evidence="1">
    <location>
        <begin position="124"/>
        <end position="133"/>
    </location>
</feature>
<proteinExistence type="predicted"/>
<accession>A0ABR3G5J4</accession>
<feature type="region of interest" description="Disordered" evidence="1">
    <location>
        <begin position="94"/>
        <end position="133"/>
    </location>
</feature>
<evidence type="ECO:0000313" key="2">
    <source>
        <dbReference type="EMBL" id="KAL0631088.1"/>
    </source>
</evidence>
<evidence type="ECO:0000256" key="1">
    <source>
        <dbReference type="SAM" id="MobiDB-lite"/>
    </source>
</evidence>
<sequence length="133" mass="14312">MIELLYPIPSTVSDYSIITATNNAVASTEVVFCLACRTTTGNIILLTRPNISASSAESYSSILAACLHDRGCKPTSTRAGSRWTKFLVPGVPTTTSQMAKEIGAPTLPSPSYPRPDADSQLPPPEKEKHHLPW</sequence>
<gene>
    <name evidence="2" type="ORF">Q9L58_010062</name>
</gene>
<dbReference type="EMBL" id="JBBBZM010000303">
    <property type="protein sequence ID" value="KAL0631088.1"/>
    <property type="molecule type" value="Genomic_DNA"/>
</dbReference>
<keyword evidence="3" id="KW-1185">Reference proteome</keyword>
<comment type="caution">
    <text evidence="2">The sequence shown here is derived from an EMBL/GenBank/DDBJ whole genome shotgun (WGS) entry which is preliminary data.</text>
</comment>
<protein>
    <submittedName>
        <fullName evidence="2">Uncharacterized protein</fullName>
    </submittedName>
</protein>
<evidence type="ECO:0000313" key="3">
    <source>
        <dbReference type="Proteomes" id="UP001447188"/>
    </source>
</evidence>